<evidence type="ECO:0000256" key="5">
    <source>
        <dbReference type="ARBA" id="ARBA00022519"/>
    </source>
</evidence>
<comment type="caution">
    <text evidence="12">The sequence shown here is derived from an EMBL/GenBank/DDBJ whole genome shotgun (WGS) entry which is preliminary data.</text>
</comment>
<organism evidence="12 13">
    <name type="scientific">Aquitalea magnusonii</name>
    <dbReference type="NCBI Taxonomy" id="332411"/>
    <lineage>
        <taxon>Bacteria</taxon>
        <taxon>Pseudomonadati</taxon>
        <taxon>Pseudomonadota</taxon>
        <taxon>Betaproteobacteria</taxon>
        <taxon>Neisseriales</taxon>
        <taxon>Chromobacteriaceae</taxon>
        <taxon>Aquitalea</taxon>
    </lineage>
</organism>
<dbReference type="InterPro" id="IPR010817">
    <property type="entry name" value="HemY_N"/>
</dbReference>
<dbReference type="EMBL" id="QJKC01000003">
    <property type="protein sequence ID" value="PXX50069.1"/>
    <property type="molecule type" value="Genomic_DNA"/>
</dbReference>
<feature type="domain" description="HemY N-terminal" evidence="11">
    <location>
        <begin position="26"/>
        <end position="134"/>
    </location>
</feature>
<protein>
    <submittedName>
        <fullName evidence="12">HemY protein</fullName>
    </submittedName>
</protein>
<evidence type="ECO:0000256" key="7">
    <source>
        <dbReference type="ARBA" id="ARBA00022989"/>
    </source>
</evidence>
<evidence type="ECO:0000256" key="8">
    <source>
        <dbReference type="ARBA" id="ARBA00023136"/>
    </source>
</evidence>
<name>A0A318JHK9_9NEIS</name>
<dbReference type="OrthoDB" id="7053339at2"/>
<dbReference type="Gene3D" id="1.25.40.10">
    <property type="entry name" value="Tetratricopeptide repeat domain"/>
    <property type="match status" value="1"/>
</dbReference>
<feature type="transmembrane region" description="Helical" evidence="10">
    <location>
        <begin position="44"/>
        <end position="68"/>
    </location>
</feature>
<evidence type="ECO:0000256" key="2">
    <source>
        <dbReference type="ARBA" id="ARBA00004429"/>
    </source>
</evidence>
<evidence type="ECO:0000256" key="3">
    <source>
        <dbReference type="ARBA" id="ARBA00004744"/>
    </source>
</evidence>
<gene>
    <name evidence="12" type="ORF">DFR38_103249</name>
</gene>
<dbReference type="InterPro" id="IPR005254">
    <property type="entry name" value="Heme_biosyn_assoc_TPR_pro"/>
</dbReference>
<keyword evidence="6 10" id="KW-0812">Transmembrane</keyword>
<dbReference type="NCBIfam" id="TIGR00540">
    <property type="entry name" value="TPR_hemY_coli"/>
    <property type="match status" value="1"/>
</dbReference>
<keyword evidence="7 10" id="KW-1133">Transmembrane helix</keyword>
<evidence type="ECO:0000256" key="4">
    <source>
        <dbReference type="ARBA" id="ARBA00022475"/>
    </source>
</evidence>
<comment type="pathway">
    <text evidence="3">Porphyrin-containing compound metabolism; protoheme biosynthesis.</text>
</comment>
<keyword evidence="13" id="KW-1185">Reference proteome</keyword>
<comment type="subcellular location">
    <subcellularLocation>
        <location evidence="2">Cell inner membrane</location>
        <topology evidence="2">Multi-pass membrane protein</topology>
    </subcellularLocation>
</comment>
<evidence type="ECO:0000256" key="9">
    <source>
        <dbReference type="ARBA" id="ARBA00023244"/>
    </source>
</evidence>
<evidence type="ECO:0000313" key="12">
    <source>
        <dbReference type="EMBL" id="PXX50069.1"/>
    </source>
</evidence>
<dbReference type="GO" id="GO:0042168">
    <property type="term" value="P:heme metabolic process"/>
    <property type="evidence" value="ECO:0007669"/>
    <property type="project" value="InterPro"/>
</dbReference>
<evidence type="ECO:0000313" key="13">
    <source>
        <dbReference type="Proteomes" id="UP000248395"/>
    </source>
</evidence>
<keyword evidence="9" id="KW-0627">Porphyrin biosynthesis</keyword>
<keyword evidence="4" id="KW-1003">Cell membrane</keyword>
<dbReference type="RefSeq" id="WP_059287125.1">
    <property type="nucleotide sequence ID" value="NZ_LNQU01000151.1"/>
</dbReference>
<accession>A0A318JHK9</accession>
<dbReference type="Proteomes" id="UP000248395">
    <property type="component" value="Unassembled WGS sequence"/>
</dbReference>
<keyword evidence="8 10" id="KW-0472">Membrane</keyword>
<keyword evidence="5" id="KW-0997">Cell inner membrane</keyword>
<proteinExistence type="predicted"/>
<evidence type="ECO:0000259" key="11">
    <source>
        <dbReference type="Pfam" id="PF07219"/>
    </source>
</evidence>
<reference evidence="12 13" key="1">
    <citation type="submission" date="2018-05" db="EMBL/GenBank/DDBJ databases">
        <title>Genomic Encyclopedia of Type Strains, Phase IV (KMG-IV): sequencing the most valuable type-strain genomes for metagenomic binning, comparative biology and taxonomic classification.</title>
        <authorList>
            <person name="Goeker M."/>
        </authorList>
    </citation>
    <scope>NUCLEOTIDE SEQUENCE [LARGE SCALE GENOMIC DNA]</scope>
    <source>
        <strain evidence="12 13">DSM 25134</strain>
    </source>
</reference>
<comment type="function">
    <text evidence="1">Involved in a late step of protoheme IX synthesis.</text>
</comment>
<dbReference type="AlphaFoldDB" id="A0A318JHK9"/>
<sequence>MKFVIWITGLFALAVLVGLASTLNTGYAILFLPPYRMEVSFNLLLLGIVALIALAYVVMRIISITAGLPTEVRRFQRQKKLKAARHALREAGIAFFEGRFQKAEREALKAMADEYAPENRALALLLAARSAGATGDLDKRDSYLQQLDVLPERLQLARHMLDAELKLEAKDALGALAAIERARALSPNLTNALRLELKVRLLQRQPEAVLALTEKLLKAEALEPAQARRYRLAAYSQQLTGFVGGREVRDWLRRIPEAERRNPVLVSEIVSRLIALEDFDYAATLLGEALADEEQATPELARELGQLAERLSPEKRLELMRDAEGWLKSRPRDHMLLLALGRLAMNQQLWGKAQSYLEASNSISPTLCANAELARLFEATGKEEQAAQHYHRSLELALAKGD</sequence>
<evidence type="ECO:0000256" key="6">
    <source>
        <dbReference type="ARBA" id="ARBA00022692"/>
    </source>
</evidence>
<evidence type="ECO:0000256" key="1">
    <source>
        <dbReference type="ARBA" id="ARBA00002962"/>
    </source>
</evidence>
<dbReference type="GO" id="GO:0005886">
    <property type="term" value="C:plasma membrane"/>
    <property type="evidence" value="ECO:0007669"/>
    <property type="project" value="UniProtKB-SubCell"/>
</dbReference>
<evidence type="ECO:0000256" key="10">
    <source>
        <dbReference type="SAM" id="Phobius"/>
    </source>
</evidence>
<dbReference type="GO" id="GO:0006779">
    <property type="term" value="P:porphyrin-containing compound biosynthetic process"/>
    <property type="evidence" value="ECO:0007669"/>
    <property type="project" value="UniProtKB-KW"/>
</dbReference>
<dbReference type="InterPro" id="IPR011990">
    <property type="entry name" value="TPR-like_helical_dom_sf"/>
</dbReference>
<dbReference type="Pfam" id="PF07219">
    <property type="entry name" value="HemY_N"/>
    <property type="match status" value="1"/>
</dbReference>
<dbReference type="UniPathway" id="UPA00252"/>
<dbReference type="SUPFAM" id="SSF48452">
    <property type="entry name" value="TPR-like"/>
    <property type="match status" value="1"/>
</dbReference>